<gene>
    <name evidence="1" type="ORF">TRICI_005138</name>
</gene>
<organism evidence="1 2">
    <name type="scientific">Trichomonascus ciferrii</name>
    <dbReference type="NCBI Taxonomy" id="44093"/>
    <lineage>
        <taxon>Eukaryota</taxon>
        <taxon>Fungi</taxon>
        <taxon>Dikarya</taxon>
        <taxon>Ascomycota</taxon>
        <taxon>Saccharomycotina</taxon>
        <taxon>Dipodascomycetes</taxon>
        <taxon>Dipodascales</taxon>
        <taxon>Trichomonascaceae</taxon>
        <taxon>Trichomonascus</taxon>
        <taxon>Trichomonascus ciferrii complex</taxon>
    </lineage>
</organism>
<name>A0A642V2N2_9ASCO</name>
<dbReference type="InterPro" id="IPR023213">
    <property type="entry name" value="CAT-like_dom_sf"/>
</dbReference>
<evidence type="ECO:0000313" key="1">
    <source>
        <dbReference type="EMBL" id="KAA8906618.1"/>
    </source>
</evidence>
<proteinExistence type="predicted"/>
<dbReference type="OrthoDB" id="2548233at2759"/>
<dbReference type="Gene3D" id="3.30.559.30">
    <property type="entry name" value="Nonribosomal peptide synthetase, condensation domain"/>
    <property type="match status" value="1"/>
</dbReference>
<evidence type="ECO:0000313" key="2">
    <source>
        <dbReference type="Proteomes" id="UP000761534"/>
    </source>
</evidence>
<dbReference type="EMBL" id="SWFS01000395">
    <property type="protein sequence ID" value="KAA8906618.1"/>
    <property type="molecule type" value="Genomic_DNA"/>
</dbReference>
<reference evidence="1" key="1">
    <citation type="journal article" date="2019" name="G3 (Bethesda)">
        <title>Genome Assemblies of Two Rare Opportunistic Yeast Pathogens: Diutina rugosa (syn. Candida rugosa) and Trichomonascus ciferrii (syn. Candida ciferrii).</title>
        <authorList>
            <person name="Mixao V."/>
            <person name="Saus E."/>
            <person name="Hansen A.P."/>
            <person name="Lass-Florl C."/>
            <person name="Gabaldon T."/>
        </authorList>
    </citation>
    <scope>NUCLEOTIDE SEQUENCE</scope>
    <source>
        <strain evidence="1">CBS 4856</strain>
    </source>
</reference>
<dbReference type="SUPFAM" id="SSF52777">
    <property type="entry name" value="CoA-dependent acyltransferases"/>
    <property type="match status" value="1"/>
</dbReference>
<sequence>MEWKEVSKGRWERPSDGMETYFALVASLTAASSGRVQFMIYSTASVDLKLDDVVGSLKKAWIQMRHSQPHLATVWEEEKLVYEVPDASALSEWLDATFIVADEVKNSDDLSKSVKSIKQPTLYYLPQSSELVLRCHHHLLDGTGAFLFWHCFFTALENPKDVVFGDEYKRLAPSLEHIMGFSKTPSQEVCERAEKIFMGWLTNVPAIGPPNSAGETTPKQPRREQLVVSRQTTDALIKACKEKGVTVTSAIHAASILTTVKYADPSTKQSEYISLCQFNLRDFLPAPYNSADYAVSLYYSAMPYNIDLPASFWDLAKNLNNYYQTTFKAHPEMLEIKCEMTRVLTRTFQTPQAQNAPVPKDPLISSMGIVERFVQRNYGETITVKDISFGSECVEGMASLYIYTFRDQLRMVYSFNDGFQDPKDIQTYLQEILNVLTKELSLPC</sequence>
<dbReference type="PANTHER" id="PTHR42034:SF1">
    <property type="entry name" value="CONDENSATION DOMAIN-CONTAINING PROTEIN"/>
    <property type="match status" value="1"/>
</dbReference>
<dbReference type="AlphaFoldDB" id="A0A642V2N2"/>
<keyword evidence="2" id="KW-1185">Reference proteome</keyword>
<dbReference type="VEuPathDB" id="FungiDB:TRICI_005138"/>
<dbReference type="Proteomes" id="UP000761534">
    <property type="component" value="Unassembled WGS sequence"/>
</dbReference>
<evidence type="ECO:0008006" key="3">
    <source>
        <dbReference type="Google" id="ProtNLM"/>
    </source>
</evidence>
<accession>A0A642V2N2</accession>
<dbReference type="Gene3D" id="3.30.559.10">
    <property type="entry name" value="Chloramphenicol acetyltransferase-like domain"/>
    <property type="match status" value="1"/>
</dbReference>
<dbReference type="PANTHER" id="PTHR42034">
    <property type="entry name" value="CHROMOSOME 7, WHOLE GENOME SHOTGUN SEQUENCE-RELATED"/>
    <property type="match status" value="1"/>
</dbReference>
<protein>
    <recommendedName>
        <fullName evidence="3">Condensation domain-containing protein</fullName>
    </recommendedName>
</protein>
<comment type="caution">
    <text evidence="1">The sequence shown here is derived from an EMBL/GenBank/DDBJ whole genome shotgun (WGS) entry which is preliminary data.</text>
</comment>